<sequence>MARNYKSFYESTNDSSALEQAFYLKKETTKGTLIAPAATDFLFTLSGGSIKFNQPFETSPHRSGRHNLSTIKKKKVCSWNLTTYFNIDETLGAASSAEIDAPVRQLWKSVLGNEDLTSGAVYSSLTTPDETFTIMEVGDKWSRQARGAFVMDNTIGLPGNGEATCEWNGGAVESFMIGIGKSVVDNSANTVTVAGGEGDSFRVGGLVMIILADGTTRSSDTPAGSARVITAISGDVITLSGAVLTDADGSAADIYLCYYEPAAKTAINNPLTGLVGSMLFDDLPTQCFRSATIKISNDHEMVDYCYGHDSLDAPFFVPANRLTVTVTTELNLNANLIKFLNRVQDFQSKEFQAILGSSSGRRMVVYCPSIKFPVPEFSVPESGSIPVSLEGVAYQTSLDAANEITVSFI</sequence>
<gene>
    <name evidence="1" type="ORF">UFOVP901_34</name>
</gene>
<proteinExistence type="predicted"/>
<name>A0A6J5PRB1_9CAUD</name>
<organism evidence="1">
    <name type="scientific">uncultured Caudovirales phage</name>
    <dbReference type="NCBI Taxonomy" id="2100421"/>
    <lineage>
        <taxon>Viruses</taxon>
        <taxon>Duplodnaviria</taxon>
        <taxon>Heunggongvirae</taxon>
        <taxon>Uroviricota</taxon>
        <taxon>Caudoviricetes</taxon>
        <taxon>Peduoviridae</taxon>
        <taxon>Maltschvirus</taxon>
        <taxon>Maltschvirus maltsch</taxon>
    </lineage>
</organism>
<dbReference type="EMBL" id="LR796852">
    <property type="protein sequence ID" value="CAB4170074.1"/>
    <property type="molecule type" value="Genomic_DNA"/>
</dbReference>
<protein>
    <submittedName>
        <fullName evidence="1">Uncharacterized protein</fullName>
    </submittedName>
</protein>
<reference evidence="1" key="1">
    <citation type="submission" date="2020-05" db="EMBL/GenBank/DDBJ databases">
        <authorList>
            <person name="Chiriac C."/>
            <person name="Salcher M."/>
            <person name="Ghai R."/>
            <person name="Kavagutti S V."/>
        </authorList>
    </citation>
    <scope>NUCLEOTIDE SEQUENCE</scope>
</reference>
<accession>A0A6J5PRB1</accession>
<evidence type="ECO:0000313" key="1">
    <source>
        <dbReference type="EMBL" id="CAB4170074.1"/>
    </source>
</evidence>